<dbReference type="RefSeq" id="WP_345121047.1">
    <property type="nucleotide sequence ID" value="NZ_BAABAT010000001.1"/>
</dbReference>
<proteinExistence type="predicted"/>
<protein>
    <submittedName>
        <fullName evidence="1">Uncharacterized protein</fullName>
    </submittedName>
</protein>
<dbReference type="Proteomes" id="UP001500620">
    <property type="component" value="Unassembled WGS sequence"/>
</dbReference>
<dbReference type="EMBL" id="BAABAT010000001">
    <property type="protein sequence ID" value="GAA4244378.1"/>
    <property type="molecule type" value="Genomic_DNA"/>
</dbReference>
<evidence type="ECO:0000313" key="1">
    <source>
        <dbReference type="EMBL" id="GAA4244378.1"/>
    </source>
</evidence>
<gene>
    <name evidence="1" type="ORF">GCM10022255_007210</name>
</gene>
<keyword evidence="2" id="KW-1185">Reference proteome</keyword>
<name>A0ABP8CWU0_9ACTN</name>
<evidence type="ECO:0000313" key="2">
    <source>
        <dbReference type="Proteomes" id="UP001500620"/>
    </source>
</evidence>
<reference evidence="2" key="1">
    <citation type="journal article" date="2019" name="Int. J. Syst. Evol. Microbiol.">
        <title>The Global Catalogue of Microorganisms (GCM) 10K type strain sequencing project: providing services to taxonomists for standard genome sequencing and annotation.</title>
        <authorList>
            <consortium name="The Broad Institute Genomics Platform"/>
            <consortium name="The Broad Institute Genome Sequencing Center for Infectious Disease"/>
            <person name="Wu L."/>
            <person name="Ma J."/>
        </authorList>
    </citation>
    <scope>NUCLEOTIDE SEQUENCE [LARGE SCALE GENOMIC DNA]</scope>
    <source>
        <strain evidence="2">JCM 17441</strain>
    </source>
</reference>
<sequence length="308" mass="33344">MAVAVQQVWEPAAADLRMRGRPLWWTVSPSQQLAVLFVNQGQLSHASSIAGWLGWMPEVPFDGVLVIRQADGSVDHRIIRSIPVRPSHIALPPGGRLLIVSGRAHKDEKGFWKPNALLYSPEGAVEDSFCIGDDIDVLVSGQDGSIWTAYGDEGIYGSHPQSAAGLAGWDSRGQTLWAPNGRLPEWPLAGFSAATDGDQVWLAWYSRPGAGGTFLTRITPATGEVTSWPCPVEAPDGLAVRGHHAILTRRVHNKNSTAVTRAELVDGSWATTERQIVETPGPVVMRCGQGRDGVLWLRAGDTWVRIEA</sequence>
<accession>A0ABP8CWU0</accession>
<organism evidence="1 2">
    <name type="scientific">Dactylosporangium darangshiense</name>
    <dbReference type="NCBI Taxonomy" id="579108"/>
    <lineage>
        <taxon>Bacteria</taxon>
        <taxon>Bacillati</taxon>
        <taxon>Actinomycetota</taxon>
        <taxon>Actinomycetes</taxon>
        <taxon>Micromonosporales</taxon>
        <taxon>Micromonosporaceae</taxon>
        <taxon>Dactylosporangium</taxon>
    </lineage>
</organism>
<comment type="caution">
    <text evidence="1">The sequence shown here is derived from an EMBL/GenBank/DDBJ whole genome shotgun (WGS) entry which is preliminary data.</text>
</comment>